<feature type="domain" description="TORTIFOLIA1/SINE1-2 N-terminal" evidence="4">
    <location>
        <begin position="20"/>
        <end position="183"/>
    </location>
</feature>
<evidence type="ECO:0008006" key="8">
    <source>
        <dbReference type="Google" id="ProtNLM"/>
    </source>
</evidence>
<feature type="domain" description="KIB1-4 beta-propeller" evidence="3">
    <location>
        <begin position="752"/>
        <end position="1051"/>
    </location>
</feature>
<sequence>MELEDSVADPFNKNQSFGGLKLYVKELDANTLPPFLARLCDPDKPCRYTEEEVLCVFETAAEVHGCNIVPHISRIVSTIVRIMSSATGSLHSVGCSKVICAISRYGIDPLGTEQEKSGIISSLCSPLSGCLMSTNECVSSGSALCVTALIQSNNWQFASHELINDICLKVSGALEEVHCQTISHLGLVVALLKQNWLTLEPYGRSLIRSGLSILDESTKERNSQMVISSIQMIHSIMKNLDLSIISSEISSIIQAMELLQDDSIPEISTPAFQAAETAKKLCRQEDCGYGRRISPLAKYGGRHSRKGSYSHSVMDDAEIRDSDSNESLSDDVQSVHRFRDHDSQPSLGQHLVVPGSARARRRLWSNGSDKSHQISSDDFSHTIIPDHHDSAGVIAQSNSAGLLKSLRRSLDVPTRIADTCPTCLTPQTTNRFSQISRRGSFSEDYRMQSTPRKQLQFYNSCSNSKRDTHRLPDSPAFRQIRRCSGQCTDGEVAERNDYWDSIQHDNQCHVQNDDTLIEDLKLPTNGKRFDSAGESPSAECQDEKEKMTRGKKGSTNCSRALLLLFICAVAMAALLLAWWKEGQRELILLESEKKELKTLGKPPESPALRLQLPTGALATAASAGATAARILEMVPTAPPPLFPGQDSGPTHSPPRNPPPAGCAGGSSSPSPIQFARVDAQRLPAAPSPELPEDILMAIFAALEIPDLVRAGAVRTTWRSAYVAVRDLGKRKQPQTPCLLYTSESTADNVAILYSLVEKRVYRLTLPDPPIRRRFLIGSSLGFLVTVNELSEMQLVNPITGEQIALPSVTTMPHVKPICDDSGAVHKYEYTRDSAERAFSTSIYALCELRESFYFKAFVFFDASTGSFIVALIHEPFDQLSFARVGDDKWTRLLPHGDYRDCTYKDGLLYAVTIGGEIHAFDLSGSAVTVKIIRGMDMNLDLDAVYIVQAPWGGLLLVSRTIEIEEPDDEKADPEIALPKYTVQIKLHKVDVGTMRLVEIDCLPDHVLFLGHNHALCLSAKEYPALKGNHAYFTDDDEYITGRKSCRRDIGVVDLGSNAKEDLVSPQLWSKWPAPVWITPNLTMMKHASNNPCLNGRQHLSRSVVTSKS</sequence>
<gene>
    <name evidence="5" type="ORF">QYE76_007872</name>
    <name evidence="6" type="ORF">QYE76_008077</name>
</gene>
<dbReference type="EMBL" id="JAUUTY010000115">
    <property type="protein sequence ID" value="KAK1603137.1"/>
    <property type="molecule type" value="Genomic_DNA"/>
</dbReference>
<feature type="region of interest" description="Disordered" evidence="1">
    <location>
        <begin position="636"/>
        <end position="669"/>
    </location>
</feature>
<evidence type="ECO:0000256" key="1">
    <source>
        <dbReference type="SAM" id="MobiDB-lite"/>
    </source>
</evidence>
<dbReference type="SUPFAM" id="SSF81383">
    <property type="entry name" value="F-box domain"/>
    <property type="match status" value="1"/>
</dbReference>
<evidence type="ECO:0000313" key="5">
    <source>
        <dbReference type="EMBL" id="KAK1603137.1"/>
    </source>
</evidence>
<dbReference type="InterPro" id="IPR036047">
    <property type="entry name" value="F-box-like_dom_sf"/>
</dbReference>
<name>A0AAD8QL82_LOLMU</name>
<keyword evidence="2" id="KW-0472">Membrane</keyword>
<dbReference type="PANTHER" id="PTHR44586">
    <property type="entry name" value="F-BOX DOMAIN CONTAINING PROTEIN, EXPRESSED"/>
    <property type="match status" value="1"/>
</dbReference>
<feature type="region of interest" description="Disordered" evidence="1">
    <location>
        <begin position="526"/>
        <end position="552"/>
    </location>
</feature>
<keyword evidence="7" id="KW-1185">Reference proteome</keyword>
<dbReference type="Gene3D" id="1.20.1280.50">
    <property type="match status" value="1"/>
</dbReference>
<dbReference type="Proteomes" id="UP001231189">
    <property type="component" value="Unassembled WGS sequence"/>
</dbReference>
<comment type="caution">
    <text evidence="6">The sequence shown here is derived from an EMBL/GenBank/DDBJ whole genome shotgun (WGS) entry which is preliminary data.</text>
</comment>
<dbReference type="EMBL" id="JAUUTY010000114">
    <property type="protein sequence ID" value="KAK1603149.1"/>
    <property type="molecule type" value="Genomic_DNA"/>
</dbReference>
<feature type="transmembrane region" description="Helical" evidence="2">
    <location>
        <begin position="560"/>
        <end position="579"/>
    </location>
</feature>
<keyword evidence="2" id="KW-0812">Transmembrane</keyword>
<keyword evidence="2" id="KW-1133">Transmembrane helix</keyword>
<accession>A0AAD8QL82</accession>
<evidence type="ECO:0000256" key="2">
    <source>
        <dbReference type="SAM" id="Phobius"/>
    </source>
</evidence>
<dbReference type="Pfam" id="PF03478">
    <property type="entry name" value="Beta-prop_KIB1-4"/>
    <property type="match status" value="1"/>
</dbReference>
<dbReference type="InterPro" id="IPR005174">
    <property type="entry name" value="KIB1-4_b-propeller"/>
</dbReference>
<reference evidence="6" key="1">
    <citation type="submission" date="2023-07" db="EMBL/GenBank/DDBJ databases">
        <title>A chromosome-level genome assembly of Lolium multiflorum.</title>
        <authorList>
            <person name="Chen Y."/>
            <person name="Copetti D."/>
            <person name="Kolliker R."/>
            <person name="Studer B."/>
        </authorList>
    </citation>
    <scope>NUCLEOTIDE SEQUENCE</scope>
    <source>
        <strain evidence="6">02402/16</strain>
        <tissue evidence="6">Leaf</tissue>
    </source>
</reference>
<dbReference type="SUPFAM" id="SSF48371">
    <property type="entry name" value="ARM repeat"/>
    <property type="match status" value="1"/>
</dbReference>
<feature type="region of interest" description="Disordered" evidence="1">
    <location>
        <begin position="300"/>
        <end position="333"/>
    </location>
</feature>
<dbReference type="InterPro" id="IPR016024">
    <property type="entry name" value="ARM-type_fold"/>
</dbReference>
<proteinExistence type="predicted"/>
<evidence type="ECO:0000259" key="4">
    <source>
        <dbReference type="Pfam" id="PF24714"/>
    </source>
</evidence>
<evidence type="ECO:0000313" key="7">
    <source>
        <dbReference type="Proteomes" id="UP001231189"/>
    </source>
</evidence>
<evidence type="ECO:0000259" key="3">
    <source>
        <dbReference type="Pfam" id="PF03478"/>
    </source>
</evidence>
<feature type="compositionally biased region" description="Pro residues" evidence="1">
    <location>
        <begin position="651"/>
        <end position="660"/>
    </location>
</feature>
<protein>
    <recommendedName>
        <fullName evidence="8">F-box domain-containing protein</fullName>
    </recommendedName>
</protein>
<dbReference type="InterPro" id="IPR057600">
    <property type="entry name" value="TORTIFOLIA1/SINE1-2_N"/>
</dbReference>
<dbReference type="PANTHER" id="PTHR44586:SF17">
    <property type="entry name" value="DUF295 DOMAIN-CONTAINING PROTEIN"/>
    <property type="match status" value="1"/>
</dbReference>
<dbReference type="Pfam" id="PF24714">
    <property type="entry name" value="TOR1L1_N"/>
    <property type="match status" value="1"/>
</dbReference>
<dbReference type="AlphaFoldDB" id="A0AAD8QL82"/>
<organism evidence="6 7">
    <name type="scientific">Lolium multiflorum</name>
    <name type="common">Italian ryegrass</name>
    <name type="synonym">Lolium perenne subsp. multiflorum</name>
    <dbReference type="NCBI Taxonomy" id="4521"/>
    <lineage>
        <taxon>Eukaryota</taxon>
        <taxon>Viridiplantae</taxon>
        <taxon>Streptophyta</taxon>
        <taxon>Embryophyta</taxon>
        <taxon>Tracheophyta</taxon>
        <taxon>Spermatophyta</taxon>
        <taxon>Magnoliopsida</taxon>
        <taxon>Liliopsida</taxon>
        <taxon>Poales</taxon>
        <taxon>Poaceae</taxon>
        <taxon>BOP clade</taxon>
        <taxon>Pooideae</taxon>
        <taxon>Poodae</taxon>
        <taxon>Poeae</taxon>
        <taxon>Poeae Chloroplast Group 2 (Poeae type)</taxon>
        <taxon>Loliodinae</taxon>
        <taxon>Loliinae</taxon>
        <taxon>Lolium</taxon>
    </lineage>
</organism>
<feature type="compositionally biased region" description="Basic and acidic residues" evidence="1">
    <location>
        <begin position="313"/>
        <end position="323"/>
    </location>
</feature>
<evidence type="ECO:0000313" key="6">
    <source>
        <dbReference type="EMBL" id="KAK1603149.1"/>
    </source>
</evidence>